<accession>A0A238JZ11</accession>
<dbReference type="Gene3D" id="4.10.410.40">
    <property type="match status" value="1"/>
</dbReference>
<keyword evidence="3" id="KW-1185">Reference proteome</keyword>
<dbReference type="OrthoDB" id="4206561at2"/>
<evidence type="ECO:0008006" key="4">
    <source>
        <dbReference type="Google" id="ProtNLM"/>
    </source>
</evidence>
<dbReference type="AlphaFoldDB" id="A0A238JZ11"/>
<feature type="region of interest" description="Disordered" evidence="1">
    <location>
        <begin position="34"/>
        <end position="57"/>
    </location>
</feature>
<sequence>MSSSGAIRGYGSTVEIGVGATPTWTEIVGVESFDFPDQTPPDEDATHLGSPNDTEETIPGMKPVAAWGVDAHYVPGGPVDLLLIGLADTNEIVQLRLTPAGSGATASVFGGYVKSWLPKGINPKSKMLAALSMSIMAKITE</sequence>
<protein>
    <recommendedName>
        <fullName evidence="4">Phage tail protein</fullName>
    </recommendedName>
</protein>
<evidence type="ECO:0000313" key="2">
    <source>
        <dbReference type="EMBL" id="SMX35743.1"/>
    </source>
</evidence>
<evidence type="ECO:0000313" key="3">
    <source>
        <dbReference type="Proteomes" id="UP000220836"/>
    </source>
</evidence>
<proteinExistence type="predicted"/>
<reference evidence="2 3" key="1">
    <citation type="submission" date="2017-05" db="EMBL/GenBank/DDBJ databases">
        <authorList>
            <person name="Song R."/>
            <person name="Chenine A.L."/>
            <person name="Ruprecht R.M."/>
        </authorList>
    </citation>
    <scope>NUCLEOTIDE SEQUENCE [LARGE SCALE GENOMIC DNA]</scope>
    <source>
        <strain evidence="2 3">CECT 8663</strain>
    </source>
</reference>
<dbReference type="EMBL" id="FXYH01000002">
    <property type="protein sequence ID" value="SMX35743.1"/>
    <property type="molecule type" value="Genomic_DNA"/>
</dbReference>
<name>A0A238JZ11_9RHOB</name>
<evidence type="ECO:0000256" key="1">
    <source>
        <dbReference type="SAM" id="MobiDB-lite"/>
    </source>
</evidence>
<gene>
    <name evidence="2" type="ORF">PEV8663_00578</name>
</gene>
<organism evidence="2 3">
    <name type="scientific">Pelagimonas varians</name>
    <dbReference type="NCBI Taxonomy" id="696760"/>
    <lineage>
        <taxon>Bacteria</taxon>
        <taxon>Pseudomonadati</taxon>
        <taxon>Pseudomonadota</taxon>
        <taxon>Alphaproteobacteria</taxon>
        <taxon>Rhodobacterales</taxon>
        <taxon>Roseobacteraceae</taxon>
        <taxon>Pelagimonas</taxon>
    </lineage>
</organism>
<dbReference type="Proteomes" id="UP000220836">
    <property type="component" value="Unassembled WGS sequence"/>
</dbReference>
<dbReference type="RefSeq" id="WP_097803130.1">
    <property type="nucleotide sequence ID" value="NZ_FXYH01000002.1"/>
</dbReference>